<evidence type="ECO:0000313" key="3">
    <source>
        <dbReference type="Proteomes" id="UP001610432"/>
    </source>
</evidence>
<organism evidence="2 3">
    <name type="scientific">Aspergillus lucknowensis</name>
    <dbReference type="NCBI Taxonomy" id="176173"/>
    <lineage>
        <taxon>Eukaryota</taxon>
        <taxon>Fungi</taxon>
        <taxon>Dikarya</taxon>
        <taxon>Ascomycota</taxon>
        <taxon>Pezizomycotina</taxon>
        <taxon>Eurotiomycetes</taxon>
        <taxon>Eurotiomycetidae</taxon>
        <taxon>Eurotiales</taxon>
        <taxon>Aspergillaceae</taxon>
        <taxon>Aspergillus</taxon>
        <taxon>Aspergillus subgen. Nidulantes</taxon>
    </lineage>
</organism>
<protein>
    <recommendedName>
        <fullName evidence="1">BTB domain-containing protein</fullName>
    </recommendedName>
</protein>
<sequence>MAVVVVLDGQTFKRHKDVLSIWSPYFAALFRGPWADREHVDFTGNISATTLEVVMQFVYTGVFEKWEIQGDIETLEDILEATDYFGMNYLEEQVSGVLALRGKIEHHNKKGMPNEDSERTDIQGICLF</sequence>
<dbReference type="GeneID" id="98148427"/>
<dbReference type="InterPro" id="IPR011333">
    <property type="entry name" value="SKP1/BTB/POZ_sf"/>
</dbReference>
<gene>
    <name evidence="2" type="ORF">BJX67DRAFT_383030</name>
</gene>
<dbReference type="Pfam" id="PF00651">
    <property type="entry name" value="BTB"/>
    <property type="match status" value="1"/>
</dbReference>
<dbReference type="Gene3D" id="3.30.710.10">
    <property type="entry name" value="Potassium Channel Kv1.1, Chain A"/>
    <property type="match status" value="1"/>
</dbReference>
<dbReference type="CDD" id="cd18186">
    <property type="entry name" value="BTB_POZ_ZBTB_KLHL-like"/>
    <property type="match status" value="1"/>
</dbReference>
<keyword evidence="3" id="KW-1185">Reference proteome</keyword>
<dbReference type="InterPro" id="IPR000210">
    <property type="entry name" value="BTB/POZ_dom"/>
</dbReference>
<accession>A0ABR4LL98</accession>
<dbReference type="RefSeq" id="XP_070884270.1">
    <property type="nucleotide sequence ID" value="XM_071033355.1"/>
</dbReference>
<dbReference type="PROSITE" id="PS50097">
    <property type="entry name" value="BTB"/>
    <property type="match status" value="1"/>
</dbReference>
<dbReference type="SUPFAM" id="SSF54695">
    <property type="entry name" value="POZ domain"/>
    <property type="match status" value="1"/>
</dbReference>
<comment type="caution">
    <text evidence="2">The sequence shown here is derived from an EMBL/GenBank/DDBJ whole genome shotgun (WGS) entry which is preliminary data.</text>
</comment>
<evidence type="ECO:0000313" key="2">
    <source>
        <dbReference type="EMBL" id="KAL2865291.1"/>
    </source>
</evidence>
<name>A0ABR4LL98_9EURO</name>
<evidence type="ECO:0000259" key="1">
    <source>
        <dbReference type="PROSITE" id="PS50097"/>
    </source>
</evidence>
<dbReference type="Proteomes" id="UP001610432">
    <property type="component" value="Unassembled WGS sequence"/>
</dbReference>
<reference evidence="2 3" key="1">
    <citation type="submission" date="2024-07" db="EMBL/GenBank/DDBJ databases">
        <title>Section-level genome sequencing and comparative genomics of Aspergillus sections Usti and Cavernicolus.</title>
        <authorList>
            <consortium name="Lawrence Berkeley National Laboratory"/>
            <person name="Nybo J.L."/>
            <person name="Vesth T.C."/>
            <person name="Theobald S."/>
            <person name="Frisvad J.C."/>
            <person name="Larsen T.O."/>
            <person name="Kjaerboelling I."/>
            <person name="Rothschild-Mancinelli K."/>
            <person name="Lyhne E.K."/>
            <person name="Kogle M.E."/>
            <person name="Barry K."/>
            <person name="Clum A."/>
            <person name="Na H."/>
            <person name="Ledsgaard L."/>
            <person name="Lin J."/>
            <person name="Lipzen A."/>
            <person name="Kuo A."/>
            <person name="Riley R."/>
            <person name="Mondo S."/>
            <person name="Labutti K."/>
            <person name="Haridas S."/>
            <person name="Pangalinan J."/>
            <person name="Salamov A.A."/>
            <person name="Simmons B.A."/>
            <person name="Magnuson J.K."/>
            <person name="Chen J."/>
            <person name="Drula E."/>
            <person name="Henrissat B."/>
            <person name="Wiebenga A."/>
            <person name="Lubbers R.J."/>
            <person name="Gomes A.C."/>
            <person name="Macurrencykelacurrency M.R."/>
            <person name="Stajich J."/>
            <person name="Grigoriev I.V."/>
            <person name="Mortensen U.H."/>
            <person name="De Vries R.P."/>
            <person name="Baker S.E."/>
            <person name="Andersen M.R."/>
        </authorList>
    </citation>
    <scope>NUCLEOTIDE SEQUENCE [LARGE SCALE GENOMIC DNA]</scope>
    <source>
        <strain evidence="2 3">CBS 449.75</strain>
    </source>
</reference>
<dbReference type="PANTHER" id="PTHR45632">
    <property type="entry name" value="LD33804P"/>
    <property type="match status" value="1"/>
</dbReference>
<proteinExistence type="predicted"/>
<feature type="domain" description="BTB" evidence="1">
    <location>
        <begin position="1"/>
        <end position="61"/>
    </location>
</feature>
<dbReference type="SMART" id="SM00225">
    <property type="entry name" value="BTB"/>
    <property type="match status" value="1"/>
</dbReference>
<dbReference type="EMBL" id="JBFXLQ010000033">
    <property type="protein sequence ID" value="KAL2865291.1"/>
    <property type="molecule type" value="Genomic_DNA"/>
</dbReference>